<evidence type="ECO:0000313" key="2">
    <source>
        <dbReference type="Proteomes" id="UP001244443"/>
    </source>
</evidence>
<reference evidence="1" key="1">
    <citation type="submission" date="2023-08" db="EMBL/GenBank/DDBJ databases">
        <title>Comparative genomics and taxonomic characterization of three novel marine species of genus Marivirga.</title>
        <authorList>
            <person name="Muhammad N."/>
            <person name="Kim S.-G."/>
        </authorList>
    </citation>
    <scope>NUCLEOTIDE SEQUENCE [LARGE SCALE GENOMIC DNA]</scope>
    <source>
        <strain evidence="1">ABR2-2</strain>
    </source>
</reference>
<dbReference type="RefSeq" id="WP_302127770.1">
    <property type="nucleotide sequence ID" value="NZ_CP129970.2"/>
</dbReference>
<organism evidence="1 2">
    <name type="scientific">Marivirga arenosa</name>
    <dbReference type="NCBI Taxonomy" id="3059076"/>
    <lineage>
        <taxon>Bacteria</taxon>
        <taxon>Pseudomonadati</taxon>
        <taxon>Bacteroidota</taxon>
        <taxon>Cytophagia</taxon>
        <taxon>Cytophagales</taxon>
        <taxon>Marivirgaceae</taxon>
        <taxon>Marivirga</taxon>
    </lineage>
</organism>
<evidence type="ECO:0000313" key="1">
    <source>
        <dbReference type="EMBL" id="WMN08084.1"/>
    </source>
</evidence>
<dbReference type="EMBL" id="CP129970">
    <property type="protein sequence ID" value="WMN08084.1"/>
    <property type="molecule type" value="Genomic_DNA"/>
</dbReference>
<dbReference type="Proteomes" id="UP001244443">
    <property type="component" value="Chromosome"/>
</dbReference>
<dbReference type="AlphaFoldDB" id="A0AA51N8V5"/>
<sequence>MSPIIGPKTSNIPNDIETTMPNAVAIGNEALNPKSKNVKDKTTTVVLTIRFKYGIFTNSLMTFRNSDLCSVLNKSGVKFVKRAPAKIKLPIIRPKSS</sequence>
<protein>
    <submittedName>
        <fullName evidence="1">Uncharacterized protein</fullName>
    </submittedName>
</protein>
<accession>A0AA51N8V5</accession>
<gene>
    <name evidence="1" type="ORF">QYS48_28995</name>
</gene>
<keyword evidence="2" id="KW-1185">Reference proteome</keyword>
<proteinExistence type="predicted"/>
<name>A0AA51N8V5_9BACT</name>